<dbReference type="PRINTS" id="PR01736">
    <property type="entry name" value="PHPHTRNFRASE"/>
</dbReference>
<dbReference type="GO" id="GO:0009401">
    <property type="term" value="P:phosphoenolpyruvate-dependent sugar phosphotransferase system"/>
    <property type="evidence" value="ECO:0007669"/>
    <property type="project" value="UniProtKB-KW"/>
</dbReference>
<dbReference type="InterPro" id="IPR029016">
    <property type="entry name" value="GAF-like_dom_sf"/>
</dbReference>
<keyword evidence="13" id="KW-0460">Magnesium</keyword>
<dbReference type="GO" id="GO:0046872">
    <property type="term" value="F:metal ion binding"/>
    <property type="evidence" value="ECO:0007669"/>
    <property type="project" value="UniProtKB-KW"/>
</dbReference>
<dbReference type="SUPFAM" id="SSF55781">
    <property type="entry name" value="GAF domain-like"/>
    <property type="match status" value="1"/>
</dbReference>
<dbReference type="SMART" id="SM00065">
    <property type="entry name" value="GAF"/>
    <property type="match status" value="1"/>
</dbReference>
<keyword evidence="9 15" id="KW-0808">Transferase</keyword>
<dbReference type="InterPro" id="IPR050499">
    <property type="entry name" value="PEP-utilizing_PTS_enzyme"/>
</dbReference>
<dbReference type="EMBL" id="QQOH01000006">
    <property type="protein sequence ID" value="RDE18173.1"/>
    <property type="molecule type" value="Genomic_DNA"/>
</dbReference>
<evidence type="ECO:0000256" key="13">
    <source>
        <dbReference type="ARBA" id="ARBA00022842"/>
    </source>
</evidence>
<keyword evidence="7" id="KW-0963">Cytoplasm</keyword>
<keyword evidence="15" id="KW-0670">Pyruvate</keyword>
<dbReference type="PROSITE" id="PS00742">
    <property type="entry name" value="PEP_ENZYMES_2"/>
    <property type="match status" value="1"/>
</dbReference>
<dbReference type="EC" id="2.7.3.9" evidence="5"/>
<dbReference type="AlphaFoldDB" id="A0A369WA41"/>
<dbReference type="Proteomes" id="UP000253769">
    <property type="component" value="Unassembled WGS sequence"/>
</dbReference>
<dbReference type="NCBIfam" id="NF008283">
    <property type="entry name" value="PRK11061.1"/>
    <property type="match status" value="1"/>
</dbReference>
<evidence type="ECO:0000256" key="2">
    <source>
        <dbReference type="ARBA" id="ARBA00001946"/>
    </source>
</evidence>
<evidence type="ECO:0000259" key="14">
    <source>
        <dbReference type="SMART" id="SM00065"/>
    </source>
</evidence>
<dbReference type="Pfam" id="PF00391">
    <property type="entry name" value="PEP-utilizers"/>
    <property type="match status" value="1"/>
</dbReference>
<dbReference type="InterPro" id="IPR006318">
    <property type="entry name" value="PTS_EI-like"/>
</dbReference>
<dbReference type="InterPro" id="IPR000121">
    <property type="entry name" value="PEP_util_C"/>
</dbReference>
<evidence type="ECO:0000313" key="15">
    <source>
        <dbReference type="EMBL" id="RDE18173.1"/>
    </source>
</evidence>
<sequence>MLDVLRKIVQEVNAADDLEAALKLIVKRVQRSMRTQVCSVYLLDPASQEYVLMATEGLNQEAVGNIRLAPAEGVVGKVASRAEPINLENVADHPSYRYMTGSGEENFHSFLGAPIIHQRKVLGVLVVQQKKQRRFDESEEAFLITMSAQLAGVIAHAEVTGAISVNHGGEGIRKDARFDGVSGAQGVGLGVAMVVSPPADLDAVPDQRIEDIDAELERFRSALTRVRHDIKVVGRSLARRLKGEEQALFDVYLRMLDDNALAGEIEHQIKQGQWAPGALRRVVHEHVHQFEMMDDAYLRERATDIRDLGRRVLACLQEGGATSCPIYPDNMVLVAEEVTPAMLGEVPTDKLVGLVSVNGSGNSHAAILARSMGIPTVMGAVDLPATRVHKREIIIDGYSGRVFVDPSDELTGYYADIMQEEQELSRGLEQLRDLPAQTQDGHRVPLWVNTGLITDVSLALQRGAEGVGLYRSEVPFMIKEFFPSEAEQIESYRRQLEPFAPSPVTMRTLDIGGDKSLSYFPIDEDNPSLGWRGIRVTLDHPEIFLVQVRAMLLASEGLDNLRILLPMVASVVEVDEAVALINQAFAELVDDGYQLIQPEIGVMVEVPAAVYQVRHFAKRVDFLSVGSNDLTQYLLAVDRNNPRVADLYDSYHPAVLTALKQIVDEAHREQVQVSICGELAGEPIGALLLMAMGYDVLSMSSTSLPKVKSAIRGVSSEQAKLFLDTALSFDEPESVRQALEKMLADAGLGHLDRPHAPQ</sequence>
<dbReference type="InterPro" id="IPR008279">
    <property type="entry name" value="PEP-util_enz_mobile_dom"/>
</dbReference>
<name>A0A369WA41_9GAMM</name>
<comment type="catalytic activity">
    <reaction evidence="1">
        <text>L-histidyl-[protein] + phosphoenolpyruvate = N(pros)-phospho-L-histidyl-[protein] + pyruvate</text>
        <dbReference type="Rhea" id="RHEA:23880"/>
        <dbReference type="Rhea" id="RHEA-COMP:9745"/>
        <dbReference type="Rhea" id="RHEA-COMP:9746"/>
        <dbReference type="ChEBI" id="CHEBI:15361"/>
        <dbReference type="ChEBI" id="CHEBI:29979"/>
        <dbReference type="ChEBI" id="CHEBI:58702"/>
        <dbReference type="ChEBI" id="CHEBI:64837"/>
        <dbReference type="EC" id="2.7.3.9"/>
    </reaction>
</comment>
<dbReference type="SUPFAM" id="SSF52009">
    <property type="entry name" value="Phosphohistidine domain"/>
    <property type="match status" value="1"/>
</dbReference>
<evidence type="ECO:0000256" key="1">
    <source>
        <dbReference type="ARBA" id="ARBA00000683"/>
    </source>
</evidence>
<dbReference type="SUPFAM" id="SSF47831">
    <property type="entry name" value="Enzyme I of the PEP:sugar phosphotransferase system HPr-binding (sub)domain"/>
    <property type="match status" value="1"/>
</dbReference>
<dbReference type="PANTHER" id="PTHR46244">
    <property type="entry name" value="PHOSPHOENOLPYRUVATE-PROTEIN PHOSPHOTRANSFERASE"/>
    <property type="match status" value="1"/>
</dbReference>
<dbReference type="OrthoDB" id="9765468at2"/>
<dbReference type="InterPro" id="IPR008731">
    <property type="entry name" value="PTS_EIN"/>
</dbReference>
<dbReference type="RefSeq" id="WP_114697295.1">
    <property type="nucleotide sequence ID" value="NZ_QQOH01000006.1"/>
</dbReference>
<dbReference type="GO" id="GO:0005737">
    <property type="term" value="C:cytoplasm"/>
    <property type="evidence" value="ECO:0007669"/>
    <property type="project" value="UniProtKB-SubCell"/>
</dbReference>
<keyword evidence="12" id="KW-0418">Kinase</keyword>
<evidence type="ECO:0000256" key="4">
    <source>
        <dbReference type="ARBA" id="ARBA00007837"/>
    </source>
</evidence>
<evidence type="ECO:0000313" key="16">
    <source>
        <dbReference type="Proteomes" id="UP000253769"/>
    </source>
</evidence>
<keyword evidence="6" id="KW-0813">Transport</keyword>
<keyword evidence="10" id="KW-0598">Phosphotransferase system</keyword>
<dbReference type="SUPFAM" id="SSF51621">
    <property type="entry name" value="Phosphoenolpyruvate/pyruvate domain"/>
    <property type="match status" value="1"/>
</dbReference>
<evidence type="ECO:0000256" key="5">
    <source>
        <dbReference type="ARBA" id="ARBA00012232"/>
    </source>
</evidence>
<dbReference type="Pfam" id="PF01590">
    <property type="entry name" value="GAF"/>
    <property type="match status" value="1"/>
</dbReference>
<proteinExistence type="inferred from homology"/>
<evidence type="ECO:0000256" key="11">
    <source>
        <dbReference type="ARBA" id="ARBA00022723"/>
    </source>
</evidence>
<dbReference type="InterPro" id="IPR036637">
    <property type="entry name" value="Phosphohistidine_dom_sf"/>
</dbReference>
<dbReference type="InterPro" id="IPR023151">
    <property type="entry name" value="PEP_util_CS"/>
</dbReference>
<comment type="subcellular location">
    <subcellularLocation>
        <location evidence="3">Cytoplasm</location>
    </subcellularLocation>
</comment>
<dbReference type="GO" id="GO:0008965">
    <property type="term" value="F:phosphoenolpyruvate-protein phosphotransferase activity"/>
    <property type="evidence" value="ECO:0007669"/>
    <property type="project" value="UniProtKB-EC"/>
</dbReference>
<evidence type="ECO:0000256" key="10">
    <source>
        <dbReference type="ARBA" id="ARBA00022683"/>
    </source>
</evidence>
<comment type="cofactor">
    <cofactor evidence="2">
        <name>Mg(2+)</name>
        <dbReference type="ChEBI" id="CHEBI:18420"/>
    </cofactor>
</comment>
<accession>A0A369WA41</accession>
<dbReference type="Gene3D" id="3.50.30.10">
    <property type="entry name" value="Phosphohistidine domain"/>
    <property type="match status" value="1"/>
</dbReference>
<dbReference type="PANTHER" id="PTHR46244:SF1">
    <property type="entry name" value="PHOSPHOENOLPYRUVATE-DEPENDENT PHOSPHOTRANSFERASE SYSTEM"/>
    <property type="match status" value="1"/>
</dbReference>
<feature type="domain" description="GAF" evidence="14">
    <location>
        <begin position="17"/>
        <end position="164"/>
    </location>
</feature>
<evidence type="ECO:0000256" key="12">
    <source>
        <dbReference type="ARBA" id="ARBA00022777"/>
    </source>
</evidence>
<dbReference type="Gene3D" id="3.30.450.40">
    <property type="match status" value="1"/>
</dbReference>
<dbReference type="GO" id="GO:0016301">
    <property type="term" value="F:kinase activity"/>
    <property type="evidence" value="ECO:0007669"/>
    <property type="project" value="UniProtKB-KW"/>
</dbReference>
<evidence type="ECO:0000256" key="3">
    <source>
        <dbReference type="ARBA" id="ARBA00004496"/>
    </source>
</evidence>
<comment type="caution">
    <text evidence="15">The sequence shown here is derived from an EMBL/GenBank/DDBJ whole genome shotgun (WGS) entry which is preliminary data.</text>
</comment>
<evidence type="ECO:0000256" key="8">
    <source>
        <dbReference type="ARBA" id="ARBA00022597"/>
    </source>
</evidence>
<keyword evidence="11" id="KW-0479">Metal-binding</keyword>
<dbReference type="InterPro" id="IPR003018">
    <property type="entry name" value="GAF"/>
</dbReference>
<dbReference type="Pfam" id="PF02896">
    <property type="entry name" value="PEP-utilizers_C"/>
    <property type="match status" value="1"/>
</dbReference>
<dbReference type="Pfam" id="PF05524">
    <property type="entry name" value="PEP-utilisers_N"/>
    <property type="match status" value="1"/>
</dbReference>
<gene>
    <name evidence="15" type="ORF">DV711_18935</name>
</gene>
<evidence type="ECO:0000256" key="7">
    <source>
        <dbReference type="ARBA" id="ARBA00022490"/>
    </source>
</evidence>
<dbReference type="InterPro" id="IPR040442">
    <property type="entry name" value="Pyrv_kinase-like_dom_sf"/>
</dbReference>
<dbReference type="Gene3D" id="1.10.274.10">
    <property type="entry name" value="PtsI, HPr-binding domain"/>
    <property type="match status" value="1"/>
</dbReference>
<reference evidence="15 16" key="1">
    <citation type="submission" date="2018-07" db="EMBL/GenBank/DDBJ databases">
        <title>Motiliproteus coralliicola sp. nov., a bacterium isolated from Coral.</title>
        <authorList>
            <person name="Wang G."/>
        </authorList>
    </citation>
    <scope>NUCLEOTIDE SEQUENCE [LARGE SCALE GENOMIC DNA]</scope>
    <source>
        <strain evidence="15 16">C34</strain>
    </source>
</reference>
<protein>
    <recommendedName>
        <fullName evidence="5">phosphoenolpyruvate--protein phosphotransferase</fullName>
        <ecNumber evidence="5">2.7.3.9</ecNumber>
    </recommendedName>
</protein>
<dbReference type="InterPro" id="IPR015813">
    <property type="entry name" value="Pyrv/PenolPyrv_kinase-like_dom"/>
</dbReference>
<dbReference type="NCBIfam" id="TIGR01417">
    <property type="entry name" value="PTS_I_fam"/>
    <property type="match status" value="1"/>
</dbReference>
<evidence type="ECO:0000256" key="9">
    <source>
        <dbReference type="ARBA" id="ARBA00022679"/>
    </source>
</evidence>
<dbReference type="Gene3D" id="3.20.20.60">
    <property type="entry name" value="Phosphoenolpyruvate-binding domains"/>
    <property type="match status" value="1"/>
</dbReference>
<dbReference type="InterPro" id="IPR036618">
    <property type="entry name" value="PtsI_HPr-bd_sf"/>
</dbReference>
<organism evidence="15 16">
    <name type="scientific">Motiliproteus coralliicola</name>
    <dbReference type="NCBI Taxonomy" id="2283196"/>
    <lineage>
        <taxon>Bacteria</taxon>
        <taxon>Pseudomonadati</taxon>
        <taxon>Pseudomonadota</taxon>
        <taxon>Gammaproteobacteria</taxon>
        <taxon>Oceanospirillales</taxon>
        <taxon>Oceanospirillaceae</taxon>
        <taxon>Motiliproteus</taxon>
    </lineage>
</organism>
<keyword evidence="16" id="KW-1185">Reference proteome</keyword>
<comment type="similarity">
    <text evidence="4">Belongs to the PEP-utilizing enzyme family.</text>
</comment>
<evidence type="ECO:0000256" key="6">
    <source>
        <dbReference type="ARBA" id="ARBA00022448"/>
    </source>
</evidence>
<keyword evidence="8" id="KW-0762">Sugar transport</keyword>